<dbReference type="Gene3D" id="3.40.50.720">
    <property type="entry name" value="NAD(P)-binding Rossmann-like Domain"/>
    <property type="match status" value="1"/>
</dbReference>
<evidence type="ECO:0000256" key="1">
    <source>
        <dbReference type="ARBA" id="ARBA00008331"/>
    </source>
</evidence>
<accession>A0AAV1ZH57</accession>
<reference evidence="5 6" key="1">
    <citation type="submission" date="2024-04" db="EMBL/GenBank/DDBJ databases">
        <authorList>
            <person name="Rising A."/>
            <person name="Reimegard J."/>
            <person name="Sonavane S."/>
            <person name="Akerstrom W."/>
            <person name="Nylinder S."/>
            <person name="Hedman E."/>
            <person name="Kallberg Y."/>
        </authorList>
    </citation>
    <scope>NUCLEOTIDE SEQUENCE [LARGE SCALE GENOMIC DNA]</scope>
</reference>
<dbReference type="Gene3D" id="3.30.360.10">
    <property type="entry name" value="Dihydrodipicolinate Reductase, domain 2"/>
    <property type="match status" value="1"/>
</dbReference>
<dbReference type="AlphaFoldDB" id="A0AAV1ZH57"/>
<organism evidence="5 6">
    <name type="scientific">Larinioides sclopetarius</name>
    <dbReference type="NCBI Taxonomy" id="280406"/>
    <lineage>
        <taxon>Eukaryota</taxon>
        <taxon>Metazoa</taxon>
        <taxon>Ecdysozoa</taxon>
        <taxon>Arthropoda</taxon>
        <taxon>Chelicerata</taxon>
        <taxon>Arachnida</taxon>
        <taxon>Araneae</taxon>
        <taxon>Araneomorphae</taxon>
        <taxon>Entelegynae</taxon>
        <taxon>Araneoidea</taxon>
        <taxon>Araneidae</taxon>
        <taxon>Larinioides</taxon>
    </lineage>
</organism>
<dbReference type="GO" id="GO:0009435">
    <property type="term" value="P:NAD+ biosynthetic process"/>
    <property type="evidence" value="ECO:0007669"/>
    <property type="project" value="InterPro"/>
</dbReference>
<dbReference type="GO" id="GO:0050661">
    <property type="term" value="F:NADP binding"/>
    <property type="evidence" value="ECO:0007669"/>
    <property type="project" value="InterPro"/>
</dbReference>
<dbReference type="Pfam" id="PF03447">
    <property type="entry name" value="NAD_binding_3"/>
    <property type="match status" value="1"/>
</dbReference>
<dbReference type="InterPro" id="IPR002811">
    <property type="entry name" value="Asp_DH"/>
</dbReference>
<protein>
    <recommendedName>
        <fullName evidence="2">Aspartate dehydrogenase domain-containing protein</fullName>
    </recommendedName>
</protein>
<proteinExistence type="inferred from homology"/>
<dbReference type="GO" id="GO:0033735">
    <property type="term" value="F:aspartate dehydrogenase [NAD(P)+] activity"/>
    <property type="evidence" value="ECO:0007669"/>
    <property type="project" value="InterPro"/>
</dbReference>
<evidence type="ECO:0000313" key="5">
    <source>
        <dbReference type="EMBL" id="CAL1270356.1"/>
    </source>
</evidence>
<dbReference type="Pfam" id="PF01958">
    <property type="entry name" value="Asp_DH_C"/>
    <property type="match status" value="1"/>
</dbReference>
<evidence type="ECO:0000256" key="2">
    <source>
        <dbReference type="ARBA" id="ARBA00020169"/>
    </source>
</evidence>
<feature type="domain" description="Aspartate dehydrogenase" evidence="3">
    <location>
        <begin position="174"/>
        <end position="264"/>
    </location>
</feature>
<feature type="domain" description="Aspartate/homoserine dehydrogenase NAD-binding" evidence="4">
    <location>
        <begin position="20"/>
        <end position="123"/>
    </location>
</feature>
<evidence type="ECO:0000259" key="4">
    <source>
        <dbReference type="Pfam" id="PF03447"/>
    </source>
</evidence>
<evidence type="ECO:0000259" key="3">
    <source>
        <dbReference type="Pfam" id="PF01958"/>
    </source>
</evidence>
<dbReference type="Proteomes" id="UP001497382">
    <property type="component" value="Unassembled WGS sequence"/>
</dbReference>
<name>A0AAV1ZH57_9ARAC</name>
<dbReference type="EMBL" id="CAXIEN010000048">
    <property type="protein sequence ID" value="CAL1270356.1"/>
    <property type="molecule type" value="Genomic_DNA"/>
</dbReference>
<comment type="caution">
    <text evidence="5">The sequence shown here is derived from an EMBL/GenBank/DDBJ whole genome shotgun (WGS) entry which is preliminary data.</text>
</comment>
<dbReference type="InterPro" id="IPR036291">
    <property type="entry name" value="NAD(P)-bd_dom_sf"/>
</dbReference>
<evidence type="ECO:0000313" key="6">
    <source>
        <dbReference type="Proteomes" id="UP001497382"/>
    </source>
</evidence>
<gene>
    <name evidence="5" type="ORF">LARSCL_LOCUS5247</name>
</gene>
<sequence>MEGNTKRNLFQKKRRVGILGYGNLGKFLATKIIESSNFELAFVWNRTKVVLEECIESCVVLDNISDFKSRTPDIVVEVAHPSVTKNYGKRILEYCDYMIGSPTALSDEFLFEELKAAARVNGLYVPSGALWGGEDIRKMSDSGILQSLTVTMKKHPKSLKLEGYLKDKNAEVRNEAVVLYKGSVLDVCALAPHNTNTMAAAAIAAPNLGFKGVTGCLVSDPKLVDYHIVEIEGFGAPQTDGSSFQVHTIRKNPARIGAVTGFATAGAFFCSLKSKILTFLEKIKFLFLFSCLILEIIKN</sequence>
<dbReference type="PANTHER" id="PTHR31873:SF6">
    <property type="entry name" value="ASPARTATE DEHYDROGENASE DOMAIN-CONTAINING PROTEIN"/>
    <property type="match status" value="1"/>
</dbReference>
<dbReference type="SUPFAM" id="SSF51735">
    <property type="entry name" value="NAD(P)-binding Rossmann-fold domains"/>
    <property type="match status" value="1"/>
</dbReference>
<dbReference type="SUPFAM" id="SSF55347">
    <property type="entry name" value="Glyceraldehyde-3-phosphate dehydrogenase-like, C-terminal domain"/>
    <property type="match status" value="1"/>
</dbReference>
<dbReference type="PANTHER" id="PTHR31873">
    <property type="entry name" value="L-ASPARTATE DEHYDROGENASE-RELATED"/>
    <property type="match status" value="1"/>
</dbReference>
<dbReference type="InterPro" id="IPR005106">
    <property type="entry name" value="Asp/hSer_DH_NAD-bd"/>
</dbReference>
<keyword evidence="6" id="KW-1185">Reference proteome</keyword>
<comment type="similarity">
    <text evidence="1">Belongs to the L-aspartate dehydrogenase family.</text>
</comment>